<reference evidence="14" key="1">
    <citation type="submission" date="2014-11" db="EMBL/GenBank/DDBJ databases">
        <title>Molecular phylogeny of cliff fern family Woodsiaceae with morphological implications.</title>
        <authorList>
            <person name="Shao Y.-Z."/>
            <person name="Wei R."/>
            <person name="Zhang X.-C."/>
        </authorList>
    </citation>
    <scope>NUCLEOTIDE SEQUENCE</scope>
</reference>
<dbReference type="GO" id="GO:0006270">
    <property type="term" value="P:DNA replication initiation"/>
    <property type="evidence" value="ECO:0007669"/>
    <property type="project" value="InterPro"/>
</dbReference>
<dbReference type="Gene3D" id="3.30.1640.10">
    <property type="entry name" value="mini-chromosome maintenance (MCM) complex, chain A, domain 1"/>
    <property type="match status" value="1"/>
</dbReference>
<proteinExistence type="inferred from homology"/>
<dbReference type="InterPro" id="IPR008050">
    <property type="entry name" value="MCM7"/>
</dbReference>
<evidence type="ECO:0000256" key="2">
    <source>
        <dbReference type="ARBA" id="ARBA00022705"/>
    </source>
</evidence>
<dbReference type="SMART" id="SM00382">
    <property type="entry name" value="AAA"/>
    <property type="match status" value="1"/>
</dbReference>
<comment type="subcellular location">
    <subcellularLocation>
        <location evidence="1 11">Nucleus</location>
    </subcellularLocation>
</comment>
<dbReference type="Pfam" id="PF17207">
    <property type="entry name" value="MCM_OB"/>
    <property type="match status" value="1"/>
</dbReference>
<dbReference type="FunFam" id="3.40.50.300:FF:000501">
    <property type="entry name" value="DNA replication licensing factor MCM7"/>
    <property type="match status" value="1"/>
</dbReference>
<keyword evidence="2 11" id="KW-0235">DNA replication</keyword>
<dbReference type="SUPFAM" id="SSF52540">
    <property type="entry name" value="P-loop containing nucleoside triphosphate hydrolases"/>
    <property type="match status" value="1"/>
</dbReference>
<protein>
    <recommendedName>
        <fullName evidence="11">DNA replication licensing factor MCM7</fullName>
        <ecNumber evidence="11">3.6.4.12</ecNumber>
    </recommendedName>
</protein>
<evidence type="ECO:0000256" key="12">
    <source>
        <dbReference type="SAM" id="MobiDB-lite"/>
    </source>
</evidence>
<dbReference type="GO" id="GO:0042555">
    <property type="term" value="C:MCM complex"/>
    <property type="evidence" value="ECO:0007669"/>
    <property type="project" value="InterPro"/>
</dbReference>
<dbReference type="GO" id="GO:0005634">
    <property type="term" value="C:nucleus"/>
    <property type="evidence" value="ECO:0007669"/>
    <property type="project" value="UniProtKB-SubCell"/>
</dbReference>
<name>A0A0K6S8E1_9ALVE</name>
<dbReference type="PROSITE" id="PS50051">
    <property type="entry name" value="MCM_2"/>
    <property type="match status" value="1"/>
</dbReference>
<dbReference type="InterPro" id="IPR027417">
    <property type="entry name" value="P-loop_NTPase"/>
</dbReference>
<dbReference type="PRINTS" id="PR01663">
    <property type="entry name" value="MCMPROTEIN7"/>
</dbReference>
<dbReference type="VEuPathDB" id="CryptoDB:Cvel_25389"/>
<evidence type="ECO:0000256" key="3">
    <source>
        <dbReference type="ARBA" id="ARBA00022741"/>
    </source>
</evidence>
<dbReference type="Pfam" id="PF00493">
    <property type="entry name" value="MCM"/>
    <property type="match status" value="1"/>
</dbReference>
<keyword evidence="8 11" id="KW-0539">Nucleus</keyword>
<evidence type="ECO:0000256" key="8">
    <source>
        <dbReference type="ARBA" id="ARBA00023242"/>
    </source>
</evidence>
<dbReference type="InterPro" id="IPR031327">
    <property type="entry name" value="MCM"/>
</dbReference>
<feature type="domain" description="MCM C-terminal AAA(+) ATPase" evidence="13">
    <location>
        <begin position="341"/>
        <end position="547"/>
    </location>
</feature>
<dbReference type="GO" id="GO:0003697">
    <property type="term" value="F:single-stranded DNA binding"/>
    <property type="evidence" value="ECO:0007669"/>
    <property type="project" value="TreeGrafter"/>
</dbReference>
<dbReference type="PANTHER" id="PTHR11630:SF26">
    <property type="entry name" value="DNA REPLICATION LICENSING FACTOR MCM7"/>
    <property type="match status" value="1"/>
</dbReference>
<dbReference type="Gene3D" id="3.40.50.300">
    <property type="entry name" value="P-loop containing nucleotide triphosphate hydrolases"/>
    <property type="match status" value="1"/>
</dbReference>
<dbReference type="InterPro" id="IPR001208">
    <property type="entry name" value="MCM_dom"/>
</dbReference>
<evidence type="ECO:0000256" key="9">
    <source>
        <dbReference type="ARBA" id="ARBA00023306"/>
    </source>
</evidence>
<sequence>MADVKDILNRYPSTGALAKEFIESFASSQVPNPHRTFGTRKYMTQLQNIANRREKVLEIHLDDLVTFDAERGAHMHDDLMTNTQRFLKFLYEACDSLLPSPDDDYNNEREMTMEEEISATRQQRINDEGQVPNAVEKALCRRYEIQIKPRNKTKPCGLREVNAASVGKYVTMEGIITRVQSVKPQVEVAAFMCEVCGQESHQMVSGEAYMPIVVCQAEQCKNNRTNGRVTQNVKQSKLVKCQEVRIQEVSHQVPQGSVPRSMSAVVYGENTRKLLPGDSCVLSGVFLPIQKVGFERMRSGLIAETVLQVHDVHKMKAGYSDSALDDETQQKLIEMANVPDFYDRISYSIAPEIFGHEDLKKALLLVLVGGVSKHMEDGMRIRGDLHVLLMGDPGVAKSQLLKQISQIAPRAVYTTGKGSSGVGLTASVLRDKTSGEITLEGGALVLADNGICCIDEFDKMDENDRTAIHEVMEQQSVSIAKAGITCSLNARAAVVAAANPLMGRYDTRKSPVENMNLPAALLSRFDLQYVLLDKTSKEADKRLAEHVLRVHQSGAPPLADREFEPFNADFIRKYIALARMKEPTIPADLQDKIVNSYAQMRYAERMEAPDDRKSYTTPRTLLAILRLSQALARLRLSDSVEEPDFDEARRLMRDSKRSVANDEEEEEEEGAGRPQDWKSDIFSILKQLAEQERDRLISRHRQRRQRQREPAEETEPFRPDVWVDIAAFENRCEVAGYTGEQVDATVDEYVDLGVVLADNEGTRLKVLDMDESNDVDMGA</sequence>
<comment type="similarity">
    <text evidence="10">Belongs to the MCM family.</text>
</comment>
<keyword evidence="4 11" id="KW-0378">Hydrolase</keyword>
<organism evidence="14">
    <name type="scientific">Chromera velia CCMP2878</name>
    <dbReference type="NCBI Taxonomy" id="1169474"/>
    <lineage>
        <taxon>Eukaryota</taxon>
        <taxon>Sar</taxon>
        <taxon>Alveolata</taxon>
        <taxon>Colpodellida</taxon>
        <taxon>Chromeraceae</taxon>
        <taxon>Chromera</taxon>
    </lineage>
</organism>
<evidence type="ECO:0000256" key="10">
    <source>
        <dbReference type="RuleBase" id="RU004070"/>
    </source>
</evidence>
<gene>
    <name evidence="11" type="primary">MCM7</name>
    <name evidence="14" type="ORF">Cvel_25389.t2.CR1</name>
</gene>
<dbReference type="GO" id="GO:0016887">
    <property type="term" value="F:ATP hydrolysis activity"/>
    <property type="evidence" value="ECO:0007669"/>
    <property type="project" value="RHEA"/>
</dbReference>
<dbReference type="GO" id="GO:0006271">
    <property type="term" value="P:DNA strand elongation involved in DNA replication"/>
    <property type="evidence" value="ECO:0007669"/>
    <property type="project" value="TreeGrafter"/>
</dbReference>
<feature type="region of interest" description="Disordered" evidence="12">
    <location>
        <begin position="655"/>
        <end position="676"/>
    </location>
</feature>
<keyword evidence="5 11" id="KW-0347">Helicase</keyword>
<dbReference type="AlphaFoldDB" id="A0A0K6S8E1"/>
<accession>A0A0K6S8E1</accession>
<dbReference type="PRINTS" id="PR01657">
    <property type="entry name" value="MCMFAMILY"/>
</dbReference>
<evidence type="ECO:0000256" key="7">
    <source>
        <dbReference type="ARBA" id="ARBA00023125"/>
    </source>
</evidence>
<keyword evidence="7 10" id="KW-0238">DNA-binding</keyword>
<evidence type="ECO:0000256" key="11">
    <source>
        <dbReference type="RuleBase" id="RU365012"/>
    </source>
</evidence>
<dbReference type="GO" id="GO:0017116">
    <property type="term" value="F:single-stranded DNA helicase activity"/>
    <property type="evidence" value="ECO:0007669"/>
    <property type="project" value="TreeGrafter"/>
</dbReference>
<keyword evidence="6 10" id="KW-0067">ATP-binding</keyword>
<comment type="function">
    <text evidence="11">Acts as component of the MCM2-7 complex (MCM complex) which is the replicative helicase essential for 'once per cell cycle' DNA replication initiation and elongation in eukaryotic cells. The active ATPase sites in the MCM2-7 ring are formed through the interaction surfaces of two neighboring subunits such that a critical structure of a conserved arginine finger motif is provided in trans relative to the ATP-binding site of the Walker A box of the adjacent subunit. The six ATPase active sites, however, are likely to contribute differentially to the complex helicase activity.</text>
</comment>
<keyword evidence="3 10" id="KW-0547">Nucleotide-binding</keyword>
<dbReference type="Pfam" id="PF14551">
    <property type="entry name" value="MCM_N"/>
    <property type="match status" value="1"/>
</dbReference>
<dbReference type="GO" id="GO:0000727">
    <property type="term" value="P:double-strand break repair via break-induced replication"/>
    <property type="evidence" value="ECO:0007669"/>
    <property type="project" value="TreeGrafter"/>
</dbReference>
<dbReference type="EC" id="3.6.4.12" evidence="11"/>
<evidence type="ECO:0000256" key="4">
    <source>
        <dbReference type="ARBA" id="ARBA00022801"/>
    </source>
</evidence>
<evidence type="ECO:0000256" key="5">
    <source>
        <dbReference type="ARBA" id="ARBA00022806"/>
    </source>
</evidence>
<dbReference type="SMART" id="SM00350">
    <property type="entry name" value="MCM"/>
    <property type="match status" value="1"/>
</dbReference>
<dbReference type="Gene3D" id="2.40.50.140">
    <property type="entry name" value="Nucleic acid-binding proteins"/>
    <property type="match status" value="1"/>
</dbReference>
<dbReference type="InterPro" id="IPR012340">
    <property type="entry name" value="NA-bd_OB-fold"/>
</dbReference>
<dbReference type="EMBL" id="CDMZ01002062">
    <property type="protein sequence ID" value="CUC09932.1"/>
    <property type="molecule type" value="Genomic_DNA"/>
</dbReference>
<dbReference type="InterPro" id="IPR018525">
    <property type="entry name" value="MCM_CS"/>
</dbReference>
<evidence type="ECO:0000256" key="1">
    <source>
        <dbReference type="ARBA" id="ARBA00004123"/>
    </source>
</evidence>
<dbReference type="PANTHER" id="PTHR11630">
    <property type="entry name" value="DNA REPLICATION LICENSING FACTOR MCM FAMILY MEMBER"/>
    <property type="match status" value="1"/>
</dbReference>
<comment type="catalytic activity">
    <reaction evidence="11">
        <text>ATP + H2O = ADP + phosphate + H(+)</text>
        <dbReference type="Rhea" id="RHEA:13065"/>
        <dbReference type="ChEBI" id="CHEBI:15377"/>
        <dbReference type="ChEBI" id="CHEBI:15378"/>
        <dbReference type="ChEBI" id="CHEBI:30616"/>
        <dbReference type="ChEBI" id="CHEBI:43474"/>
        <dbReference type="ChEBI" id="CHEBI:456216"/>
        <dbReference type="EC" id="3.6.4.12"/>
    </reaction>
</comment>
<dbReference type="InterPro" id="IPR003593">
    <property type="entry name" value="AAA+_ATPase"/>
</dbReference>
<dbReference type="InterPro" id="IPR033762">
    <property type="entry name" value="MCM_OB"/>
</dbReference>
<dbReference type="InterPro" id="IPR041562">
    <property type="entry name" value="MCM_lid"/>
</dbReference>
<dbReference type="Pfam" id="PF17855">
    <property type="entry name" value="MCM_lid"/>
    <property type="match status" value="1"/>
</dbReference>
<keyword evidence="9 11" id="KW-0131">Cell cycle</keyword>
<dbReference type="Gene3D" id="2.20.28.10">
    <property type="match status" value="1"/>
</dbReference>
<dbReference type="PROSITE" id="PS00847">
    <property type="entry name" value="MCM_1"/>
    <property type="match status" value="1"/>
</dbReference>
<dbReference type="InterPro" id="IPR027925">
    <property type="entry name" value="MCM_N"/>
</dbReference>
<evidence type="ECO:0000313" key="14">
    <source>
        <dbReference type="EMBL" id="CUC09932.1"/>
    </source>
</evidence>
<evidence type="ECO:0000256" key="6">
    <source>
        <dbReference type="ARBA" id="ARBA00022840"/>
    </source>
</evidence>
<dbReference type="GO" id="GO:0005524">
    <property type="term" value="F:ATP binding"/>
    <property type="evidence" value="ECO:0007669"/>
    <property type="project" value="UniProtKB-KW"/>
</dbReference>
<dbReference type="SUPFAM" id="SSF50249">
    <property type="entry name" value="Nucleic acid-binding proteins"/>
    <property type="match status" value="1"/>
</dbReference>
<dbReference type="PhylomeDB" id="A0A0K6S8E1"/>
<evidence type="ECO:0000259" key="13">
    <source>
        <dbReference type="PROSITE" id="PS50051"/>
    </source>
</evidence>